<keyword evidence="10" id="KW-1185">Reference proteome</keyword>
<dbReference type="PRINTS" id="PR01315">
    <property type="entry name" value="BATTENIN"/>
</dbReference>
<feature type="compositionally biased region" description="Low complexity" evidence="8">
    <location>
        <begin position="254"/>
        <end position="263"/>
    </location>
</feature>
<dbReference type="PANTHER" id="PTHR10981:SF0">
    <property type="entry name" value="BATTENIN"/>
    <property type="match status" value="1"/>
</dbReference>
<evidence type="ECO:0000256" key="8">
    <source>
        <dbReference type="SAM" id="MobiDB-lite"/>
    </source>
</evidence>
<dbReference type="Proteomes" id="UP001057375">
    <property type="component" value="Unassembled WGS sequence"/>
</dbReference>
<feature type="transmembrane region" description="Helical" evidence="7">
    <location>
        <begin position="411"/>
        <end position="432"/>
    </location>
</feature>
<feature type="transmembrane region" description="Helical" evidence="7">
    <location>
        <begin position="439"/>
        <end position="458"/>
    </location>
</feature>
<dbReference type="InterPro" id="IPR003492">
    <property type="entry name" value="Battenin_disease_Cln3"/>
</dbReference>
<reference evidence="9" key="1">
    <citation type="submission" date="2022-03" db="EMBL/GenBank/DDBJ databases">
        <title>Draft genome sequence of Aduncisulcus paluster, a free-living microaerophilic Fornicata.</title>
        <authorList>
            <person name="Yuyama I."/>
            <person name="Kume K."/>
            <person name="Tamura T."/>
            <person name="Inagaki Y."/>
            <person name="Hashimoto T."/>
        </authorList>
    </citation>
    <scope>NUCLEOTIDE SEQUENCE</scope>
    <source>
        <strain evidence="9">NY0171</strain>
    </source>
</reference>
<dbReference type="SUPFAM" id="SSF103473">
    <property type="entry name" value="MFS general substrate transporter"/>
    <property type="match status" value="1"/>
</dbReference>
<feature type="transmembrane region" description="Helical" evidence="7">
    <location>
        <begin position="478"/>
        <end position="498"/>
    </location>
</feature>
<proteinExistence type="inferred from homology"/>
<feature type="transmembrane region" description="Helical" evidence="7">
    <location>
        <begin position="74"/>
        <end position="98"/>
    </location>
</feature>
<keyword evidence="6 7" id="KW-0472">Membrane</keyword>
<feature type="transmembrane region" description="Helical" evidence="7">
    <location>
        <begin position="135"/>
        <end position="154"/>
    </location>
</feature>
<evidence type="ECO:0000256" key="5">
    <source>
        <dbReference type="ARBA" id="ARBA00022989"/>
    </source>
</evidence>
<feature type="transmembrane region" description="Helical" evidence="7">
    <location>
        <begin position="105"/>
        <end position="129"/>
    </location>
</feature>
<gene>
    <name evidence="9" type="ORF">ADUPG1_012961</name>
</gene>
<feature type="transmembrane region" description="Helical" evidence="7">
    <location>
        <begin position="20"/>
        <end position="40"/>
    </location>
</feature>
<protein>
    <submittedName>
        <fullName evidence="9">Batten's disease protein Cln3 like protein</fullName>
    </submittedName>
</protein>
<keyword evidence="5 7" id="KW-1133">Transmembrane helix</keyword>
<feature type="transmembrane region" description="Helical" evidence="7">
    <location>
        <begin position="47"/>
        <end position="68"/>
    </location>
</feature>
<organism evidence="9 10">
    <name type="scientific">Aduncisulcus paluster</name>
    <dbReference type="NCBI Taxonomy" id="2918883"/>
    <lineage>
        <taxon>Eukaryota</taxon>
        <taxon>Metamonada</taxon>
        <taxon>Carpediemonas-like organisms</taxon>
        <taxon>Aduncisulcus</taxon>
    </lineage>
</organism>
<evidence type="ECO:0000256" key="4">
    <source>
        <dbReference type="ARBA" id="ARBA00022692"/>
    </source>
</evidence>
<comment type="similarity">
    <text evidence="2 7">Belongs to the battenin family.</text>
</comment>
<evidence type="ECO:0000256" key="7">
    <source>
        <dbReference type="RuleBase" id="RU361113"/>
    </source>
</evidence>
<dbReference type="PANTHER" id="PTHR10981">
    <property type="entry name" value="BATTENIN"/>
    <property type="match status" value="1"/>
</dbReference>
<keyword evidence="3" id="KW-0813">Transport</keyword>
<comment type="subcellular location">
    <subcellularLocation>
        <location evidence="1">Endomembrane system</location>
        <topology evidence="1">Multi-pass membrane protein</topology>
    </subcellularLocation>
</comment>
<feature type="transmembrane region" description="Helical" evidence="7">
    <location>
        <begin position="166"/>
        <end position="184"/>
    </location>
</feature>
<evidence type="ECO:0000256" key="2">
    <source>
        <dbReference type="ARBA" id="ARBA00007467"/>
    </source>
</evidence>
<evidence type="ECO:0000256" key="6">
    <source>
        <dbReference type="ARBA" id="ARBA00023136"/>
    </source>
</evidence>
<evidence type="ECO:0000256" key="3">
    <source>
        <dbReference type="ARBA" id="ARBA00022448"/>
    </source>
</evidence>
<feature type="region of interest" description="Disordered" evidence="8">
    <location>
        <begin position="229"/>
        <end position="268"/>
    </location>
</feature>
<keyword evidence="4 7" id="KW-0812">Transmembrane</keyword>
<dbReference type="InterPro" id="IPR036259">
    <property type="entry name" value="MFS_trans_sf"/>
</dbReference>
<dbReference type="Gene3D" id="1.20.1250.20">
    <property type="entry name" value="MFS general substrate transporter like domains"/>
    <property type="match status" value="1"/>
</dbReference>
<sequence>MSPSSVVEYKDLQEPTRNWIAFFLFGLINNFAYSLMLSAAKDLIGDAAPVGVVLCADVLPTFLVKLFLPPYLHFISYNFRIIFNVVITLIGFQVCAWCDSVAMRLFGVVLCSTTSGFGEISFLAMTALMTRKTTTGWSSGTGGAGVAASGLWYLIRTVCDVSARNAMLSVSWVPLGFIFTYYFLLEKPPQLVEEIERASVASKRLMRKIFLCEDDSTIDEAEVEKKSLLGDLEADSKPSQPDGAMMVDSDGAVSSSSSSPSSSEGIPTCNAESEVVAKDVSDVIVDVKEAVGRKLEERVMHNPKFRVLPIPESLEDIFAQYESTDIDPKEFLKLLSLKQRVSLITSLLRYMVPLMLVYFSEYTINSGVTPCLWYWPDIMSAKDAYTLYQFLYQCGVLVSRSGTACWEMSSFWLFLPSILQAVNLIFLIFVSVYHFIPTYVILFIIVFYEGLLGGHVYAQAFNAISVESHPLVKEYGMGAASVGNSFGILVSSVVSSFLETWLDNYQ</sequence>
<evidence type="ECO:0000313" key="10">
    <source>
        <dbReference type="Proteomes" id="UP001057375"/>
    </source>
</evidence>
<dbReference type="EMBL" id="BQXS01012574">
    <property type="protein sequence ID" value="GKT25205.1"/>
    <property type="molecule type" value="Genomic_DNA"/>
</dbReference>
<dbReference type="Pfam" id="PF02487">
    <property type="entry name" value="CLN3"/>
    <property type="match status" value="2"/>
</dbReference>
<comment type="caution">
    <text evidence="9">The sequence shown here is derived from an EMBL/GenBank/DDBJ whole genome shotgun (WGS) entry which is preliminary data.</text>
</comment>
<name>A0ABQ5K194_9EUKA</name>
<accession>A0ABQ5K194</accession>
<evidence type="ECO:0000256" key="1">
    <source>
        <dbReference type="ARBA" id="ARBA00004127"/>
    </source>
</evidence>
<evidence type="ECO:0000313" key="9">
    <source>
        <dbReference type="EMBL" id="GKT25205.1"/>
    </source>
</evidence>